<reference evidence="2 4" key="1">
    <citation type="journal article" date="2015" name="Stand. Genomic Sci.">
        <title>Genomic Encyclopedia of Bacterial and Archaeal Type Strains, Phase III: the genomes of soil and plant-associated and newly described type strains.</title>
        <authorList>
            <person name="Whitman W.B."/>
            <person name="Woyke T."/>
            <person name="Klenk H.P."/>
            <person name="Zhou Y."/>
            <person name="Lilburn T.G."/>
            <person name="Beck B.J."/>
            <person name="De Vos P."/>
            <person name="Vandamme P."/>
            <person name="Eisen J.A."/>
            <person name="Garrity G."/>
            <person name="Hugenholtz P."/>
            <person name="Kyrpides N.C."/>
        </authorList>
    </citation>
    <scope>NUCLEOTIDE SEQUENCE [LARGE SCALE GENOMIC DNA]</scope>
    <source>
        <strain evidence="2 4">CGMCC 1.5380</strain>
    </source>
</reference>
<protein>
    <recommendedName>
        <fullName evidence="5">Acetyltransferase (GNAT) family protein</fullName>
    </recommendedName>
</protein>
<dbReference type="EMBL" id="QQBA01000009">
    <property type="protein sequence ID" value="RDI53464.1"/>
    <property type="molecule type" value="Genomic_DNA"/>
</dbReference>
<dbReference type="Proteomes" id="UP000321392">
    <property type="component" value="Unassembled WGS sequence"/>
</dbReference>
<gene>
    <name evidence="1" type="ORF">DFR66_10925</name>
    <name evidence="2" type="ORF">IQ02_01886</name>
</gene>
<name>A0A562PQL9_9FLAO</name>
<comment type="caution">
    <text evidence="2">The sequence shown here is derived from an EMBL/GenBank/DDBJ whole genome shotgun (WGS) entry which is preliminary data.</text>
</comment>
<dbReference type="SUPFAM" id="SSF55729">
    <property type="entry name" value="Acyl-CoA N-acyltransferases (Nat)"/>
    <property type="match status" value="1"/>
</dbReference>
<keyword evidence="3" id="KW-1185">Reference proteome</keyword>
<reference evidence="1 3" key="2">
    <citation type="submission" date="2018-07" db="EMBL/GenBank/DDBJ databases">
        <title>Genomic Encyclopedia of Type Strains, Phase IV (KMG-IV): sequencing the most valuable type-strain genomes for metagenomic binning, comparative biology and taxonomic classification.</title>
        <authorList>
            <person name="Goeker M."/>
        </authorList>
    </citation>
    <scope>NUCLEOTIDE SEQUENCE [LARGE SCALE GENOMIC DNA]</scope>
    <source>
        <strain evidence="1 3">DSM 19728</strain>
    </source>
</reference>
<dbReference type="AlphaFoldDB" id="A0A562PQL9"/>
<evidence type="ECO:0000313" key="1">
    <source>
        <dbReference type="EMBL" id="RDI53464.1"/>
    </source>
</evidence>
<evidence type="ECO:0000313" key="3">
    <source>
        <dbReference type="Proteomes" id="UP000254518"/>
    </source>
</evidence>
<sequence>MNTTILKTQRLIVRPITLLDLDYVHELHSLEETDEFNTLGIPENIEETKQLLEKWIFENSKELTTHFTFAVELITGN</sequence>
<reference evidence="2" key="3">
    <citation type="submission" date="2019-07" db="EMBL/GenBank/DDBJ databases">
        <authorList>
            <person name="Whitman W."/>
            <person name="Huntemann M."/>
            <person name="Clum A."/>
            <person name="Pillay M."/>
            <person name="Palaniappan K."/>
            <person name="Varghese N."/>
            <person name="Mikhailova N."/>
            <person name="Stamatis D."/>
            <person name="Reddy T."/>
            <person name="Daum C."/>
            <person name="Shapiro N."/>
            <person name="Ivanova N."/>
            <person name="Kyrpides N."/>
            <person name="Woyke T."/>
        </authorList>
    </citation>
    <scope>NUCLEOTIDE SEQUENCE</scope>
    <source>
        <strain evidence="2">CGMCC 1.5380</strain>
    </source>
</reference>
<evidence type="ECO:0000313" key="4">
    <source>
        <dbReference type="Proteomes" id="UP000321392"/>
    </source>
</evidence>
<dbReference type="RefSeq" id="WP_317048673.1">
    <property type="nucleotide sequence ID" value="NZ_QQBA01000009.1"/>
</dbReference>
<organism evidence="2 4">
    <name type="scientific">Flavobacterium glaciei</name>
    <dbReference type="NCBI Taxonomy" id="386300"/>
    <lineage>
        <taxon>Bacteria</taxon>
        <taxon>Pseudomonadati</taxon>
        <taxon>Bacteroidota</taxon>
        <taxon>Flavobacteriia</taxon>
        <taxon>Flavobacteriales</taxon>
        <taxon>Flavobacteriaceae</taxon>
        <taxon>Flavobacterium</taxon>
    </lineage>
</organism>
<evidence type="ECO:0008006" key="5">
    <source>
        <dbReference type="Google" id="ProtNLM"/>
    </source>
</evidence>
<dbReference type="EMBL" id="VLKX01000009">
    <property type="protein sequence ID" value="TWI46366.1"/>
    <property type="molecule type" value="Genomic_DNA"/>
</dbReference>
<dbReference type="Gene3D" id="3.40.630.30">
    <property type="match status" value="1"/>
</dbReference>
<dbReference type="Proteomes" id="UP000254518">
    <property type="component" value="Unassembled WGS sequence"/>
</dbReference>
<proteinExistence type="predicted"/>
<accession>A0A562PQL9</accession>
<evidence type="ECO:0000313" key="2">
    <source>
        <dbReference type="EMBL" id="TWI46366.1"/>
    </source>
</evidence>
<dbReference type="InterPro" id="IPR016181">
    <property type="entry name" value="Acyl_CoA_acyltransferase"/>
</dbReference>